<dbReference type="Gene3D" id="1.25.40.10">
    <property type="entry name" value="Tetratricopeptide repeat domain"/>
    <property type="match status" value="1"/>
</dbReference>
<evidence type="ECO:0000313" key="6">
    <source>
        <dbReference type="Proteomes" id="UP001299970"/>
    </source>
</evidence>
<dbReference type="InterPro" id="IPR016032">
    <property type="entry name" value="Sig_transdc_resp-reg_C-effctor"/>
</dbReference>
<feature type="domain" description="HTH luxR-type" evidence="4">
    <location>
        <begin position="844"/>
        <end position="909"/>
    </location>
</feature>
<dbReference type="PROSITE" id="PS00675">
    <property type="entry name" value="SIGMA54_INTERACT_1"/>
    <property type="match status" value="1"/>
</dbReference>
<comment type="caution">
    <text evidence="5">The sequence shown here is derived from an EMBL/GenBank/DDBJ whole genome shotgun (WGS) entry which is preliminary data.</text>
</comment>
<dbReference type="InterPro" id="IPR036388">
    <property type="entry name" value="WH-like_DNA-bd_sf"/>
</dbReference>
<dbReference type="InterPro" id="IPR000792">
    <property type="entry name" value="Tscrpt_reg_LuxR_C"/>
</dbReference>
<dbReference type="SUPFAM" id="SSF46894">
    <property type="entry name" value="C-terminal effector domain of the bipartite response regulators"/>
    <property type="match status" value="1"/>
</dbReference>
<dbReference type="RefSeq" id="WP_241036788.1">
    <property type="nucleotide sequence ID" value="NZ_JAKXMK010000011.1"/>
</dbReference>
<dbReference type="SUPFAM" id="SSF52540">
    <property type="entry name" value="P-loop containing nucleoside triphosphate hydrolases"/>
    <property type="match status" value="1"/>
</dbReference>
<sequence>MLRDRHSERGTLDRLLEAVQSGESRALVLRGESGVGKTALLEYMAERATRRGLLVARVVGVQSEMELAFAGLHQLCGPMLDRAERLAGPQRRALCTAFGLSDGPAPDRFLVGLAVLGLIAEVACKRPLVCVVDDAQWLDHASAQALAFVARRLEAESVAMVFASRLPDKVVELEDLPELEVTGLAPNEARALLGEVVRGPVDDRVLDRIVAETRGNPLALLELPRGLTSAQLVAGFGLSGAQALPRQIEESFRRQVATLDAEARQLLLVAAAEPVGDPVLVWRAAERLGIGSAAAAPSVATGLVEIGTVVRFRHPLVRSAIYWAASPEERRNAHQALADATDAETDPDRRAWHHAQAASAPDEVVAAELERSADRAQARGGLAAAAAFLERAAELTPEPSRRADRTLAAAQATHHAGMPDATRRLLALVEALPLDKLQAAQMDLLRARIALTVNRGREAPPLLLGAAKQLEPLDVRLARETYLDALLATMFAGALADDGVRAAAEAARAAPAPVQPPRAPDLLLDGLAIRFTDGYAAGVPILRQALCAFRSPKLCASELHWLWLAHITAGNLWDEATLETSRHLELARDAGALTTLPLALTSRIGSLVYLGELAEAAGLLQEVESVSAATGIPVAPYGALLLAAWRGREADAFRLIETTTEEVLRRGEGFGLIITGAADALLCNSLGRYEDAYAAARRASEYPPVMGVEPWGVLVELIEAATRGGRPEQAAGALEQLVETTRASGTDWALGIEARCRALMSEAGGAEDAYREAIERLGRTRIKGELARAHLVFGEWLRRERRRLDAREQLRIAFESFSAMGMEAFAGRAARELGATGETARKRNVETSSELTAQEAQIVRLVREGLSNPEIAARLFLSPRTVEWHLSRIFGKLNITSRRQLRSRAYQSL</sequence>
<evidence type="ECO:0000313" key="5">
    <source>
        <dbReference type="EMBL" id="MCH6166750.1"/>
    </source>
</evidence>
<feature type="region of interest" description="Disordered" evidence="3">
    <location>
        <begin position="333"/>
        <end position="357"/>
    </location>
</feature>
<dbReference type="PROSITE" id="PS50043">
    <property type="entry name" value="HTH_LUXR_2"/>
    <property type="match status" value="1"/>
</dbReference>
<evidence type="ECO:0000256" key="3">
    <source>
        <dbReference type="SAM" id="MobiDB-lite"/>
    </source>
</evidence>
<accession>A0ABS9TDX4</accession>
<dbReference type="Proteomes" id="UP001299970">
    <property type="component" value="Unassembled WGS sequence"/>
</dbReference>
<dbReference type="EMBL" id="JAKXMK010000011">
    <property type="protein sequence ID" value="MCH6166750.1"/>
    <property type="molecule type" value="Genomic_DNA"/>
</dbReference>
<dbReference type="Gene3D" id="1.10.10.10">
    <property type="entry name" value="Winged helix-like DNA-binding domain superfamily/Winged helix DNA-binding domain"/>
    <property type="match status" value="1"/>
</dbReference>
<proteinExistence type="predicted"/>
<dbReference type="Pfam" id="PF13191">
    <property type="entry name" value="AAA_16"/>
    <property type="match status" value="1"/>
</dbReference>
<dbReference type="SMART" id="SM00421">
    <property type="entry name" value="HTH_LUXR"/>
    <property type="match status" value="1"/>
</dbReference>
<gene>
    <name evidence="5" type="ORF">MMF94_13765</name>
</gene>
<dbReference type="InterPro" id="IPR025662">
    <property type="entry name" value="Sigma_54_int_dom_ATP-bd_1"/>
</dbReference>
<evidence type="ECO:0000256" key="2">
    <source>
        <dbReference type="ARBA" id="ARBA00022840"/>
    </source>
</evidence>
<dbReference type="Pfam" id="PF00196">
    <property type="entry name" value="GerE"/>
    <property type="match status" value="1"/>
</dbReference>
<dbReference type="PROSITE" id="PS00622">
    <property type="entry name" value="HTH_LUXR_1"/>
    <property type="match status" value="1"/>
</dbReference>
<dbReference type="InterPro" id="IPR011990">
    <property type="entry name" value="TPR-like_helical_dom_sf"/>
</dbReference>
<evidence type="ECO:0000256" key="1">
    <source>
        <dbReference type="ARBA" id="ARBA00022741"/>
    </source>
</evidence>
<name>A0ABS9TDX4_9PSEU</name>
<reference evidence="5 6" key="1">
    <citation type="submission" date="2022-03" db="EMBL/GenBank/DDBJ databases">
        <title>Pseudonocardia alaer sp. nov., a novel actinomycete isolated from reed forest soil.</title>
        <authorList>
            <person name="Wang L."/>
        </authorList>
    </citation>
    <scope>NUCLEOTIDE SEQUENCE [LARGE SCALE GENOMIC DNA]</scope>
    <source>
        <strain evidence="5 6">Y-16303</strain>
    </source>
</reference>
<organism evidence="5 6">
    <name type="scientific">Pseudonocardia alaniniphila</name>
    <dbReference type="NCBI Taxonomy" id="75291"/>
    <lineage>
        <taxon>Bacteria</taxon>
        <taxon>Bacillati</taxon>
        <taxon>Actinomycetota</taxon>
        <taxon>Actinomycetes</taxon>
        <taxon>Pseudonocardiales</taxon>
        <taxon>Pseudonocardiaceae</taxon>
        <taxon>Pseudonocardia</taxon>
    </lineage>
</organism>
<dbReference type="PANTHER" id="PTHR16305:SF35">
    <property type="entry name" value="TRANSCRIPTIONAL ACTIVATOR DOMAIN"/>
    <property type="match status" value="1"/>
</dbReference>
<dbReference type="InterPro" id="IPR041664">
    <property type="entry name" value="AAA_16"/>
</dbReference>
<dbReference type="Gene3D" id="3.40.50.300">
    <property type="entry name" value="P-loop containing nucleotide triphosphate hydrolases"/>
    <property type="match status" value="1"/>
</dbReference>
<keyword evidence="2" id="KW-0067">ATP-binding</keyword>
<dbReference type="PRINTS" id="PR00038">
    <property type="entry name" value="HTHLUXR"/>
</dbReference>
<evidence type="ECO:0000259" key="4">
    <source>
        <dbReference type="PROSITE" id="PS50043"/>
    </source>
</evidence>
<dbReference type="PANTHER" id="PTHR16305">
    <property type="entry name" value="TESTICULAR SOLUBLE ADENYLYL CYCLASE"/>
    <property type="match status" value="1"/>
</dbReference>
<keyword evidence="6" id="KW-1185">Reference proteome</keyword>
<dbReference type="InterPro" id="IPR027417">
    <property type="entry name" value="P-loop_NTPase"/>
</dbReference>
<protein>
    <submittedName>
        <fullName evidence="5">DUF2791 family P-loop domain-containing protein</fullName>
    </submittedName>
</protein>
<dbReference type="CDD" id="cd06170">
    <property type="entry name" value="LuxR_C_like"/>
    <property type="match status" value="1"/>
</dbReference>
<keyword evidence="1" id="KW-0547">Nucleotide-binding</keyword>